<keyword evidence="4" id="KW-1185">Reference proteome</keyword>
<evidence type="ECO:0000256" key="1">
    <source>
        <dbReference type="ARBA" id="ARBA00010876"/>
    </source>
</evidence>
<dbReference type="AlphaFoldDB" id="A0A7X1B410"/>
<evidence type="ECO:0000313" key="4">
    <source>
        <dbReference type="Proteomes" id="UP000525652"/>
    </source>
</evidence>
<dbReference type="RefSeq" id="WP_185694725.1">
    <property type="nucleotide sequence ID" value="NZ_JACHVA010000138.1"/>
</dbReference>
<dbReference type="PROSITE" id="PS01129">
    <property type="entry name" value="PSI_RLU"/>
    <property type="match status" value="1"/>
</dbReference>
<organism evidence="3 4">
    <name type="scientific">Puniceicoccus vermicola</name>
    <dbReference type="NCBI Taxonomy" id="388746"/>
    <lineage>
        <taxon>Bacteria</taxon>
        <taxon>Pseudomonadati</taxon>
        <taxon>Verrucomicrobiota</taxon>
        <taxon>Opitutia</taxon>
        <taxon>Puniceicoccales</taxon>
        <taxon>Puniceicoccaceae</taxon>
        <taxon>Puniceicoccus</taxon>
    </lineage>
</organism>
<dbReference type="InterPro" id="IPR020103">
    <property type="entry name" value="PsdUridine_synth_cat_dom_sf"/>
</dbReference>
<dbReference type="GO" id="GO:0140098">
    <property type="term" value="F:catalytic activity, acting on RNA"/>
    <property type="evidence" value="ECO:0007669"/>
    <property type="project" value="UniProtKB-ARBA"/>
</dbReference>
<dbReference type="InterPro" id="IPR006224">
    <property type="entry name" value="PsdUridine_synth_RluA-like_CS"/>
</dbReference>
<evidence type="ECO:0000313" key="3">
    <source>
        <dbReference type="EMBL" id="MBC2604108.1"/>
    </source>
</evidence>
<dbReference type="Pfam" id="PF00849">
    <property type="entry name" value="PseudoU_synth_2"/>
    <property type="match status" value="1"/>
</dbReference>
<dbReference type="InterPro" id="IPR006145">
    <property type="entry name" value="PsdUridine_synth_RsuA/RluA"/>
</dbReference>
<protein>
    <submittedName>
        <fullName evidence="3">RNA pseudouridine synthase</fullName>
    </submittedName>
</protein>
<dbReference type="Proteomes" id="UP000525652">
    <property type="component" value="Unassembled WGS sequence"/>
</dbReference>
<accession>A0A7X1B410</accession>
<evidence type="ECO:0000259" key="2">
    <source>
        <dbReference type="Pfam" id="PF00849"/>
    </source>
</evidence>
<sequence>MKEQDWKKLPWMKGVEVLISGEDWVAVNKPAGVLSHPNGPKDADRAVLSLPWSDETEVFGAPDGDFPEIRLCHRLDGPTSGILLLALADQADWFIKAFEEGRIHKTYRAVVAGRPRSRTFVWKDRLVRGNEEGKLRVRVGGNGMRAETAGSEVGFRRDGIPLSLLKLEPGTGRTHQIRVQAAKHGLPIIGDRNYGDFGANRAFRRKHSTQRLFLHATELSWRREGRKIRVVSTPPEEFSELFPNT</sequence>
<dbReference type="GO" id="GO:0009982">
    <property type="term" value="F:pseudouridine synthase activity"/>
    <property type="evidence" value="ECO:0007669"/>
    <property type="project" value="InterPro"/>
</dbReference>
<proteinExistence type="inferred from homology"/>
<reference evidence="3 4" key="1">
    <citation type="submission" date="2020-07" db="EMBL/GenBank/DDBJ databases">
        <authorList>
            <person name="Feng X."/>
        </authorList>
    </citation>
    <scope>NUCLEOTIDE SEQUENCE [LARGE SCALE GENOMIC DNA]</scope>
    <source>
        <strain evidence="3 4">JCM14086</strain>
    </source>
</reference>
<dbReference type="InterPro" id="IPR050188">
    <property type="entry name" value="RluA_PseudoU_synthase"/>
</dbReference>
<dbReference type="GO" id="GO:0003723">
    <property type="term" value="F:RNA binding"/>
    <property type="evidence" value="ECO:0007669"/>
    <property type="project" value="InterPro"/>
</dbReference>
<dbReference type="CDD" id="cd02869">
    <property type="entry name" value="PseudoU_synth_RluA_like"/>
    <property type="match status" value="1"/>
</dbReference>
<dbReference type="PANTHER" id="PTHR21600">
    <property type="entry name" value="MITOCHONDRIAL RNA PSEUDOURIDINE SYNTHASE"/>
    <property type="match status" value="1"/>
</dbReference>
<comment type="similarity">
    <text evidence="1">Belongs to the pseudouridine synthase RluA family.</text>
</comment>
<dbReference type="SUPFAM" id="SSF55120">
    <property type="entry name" value="Pseudouridine synthase"/>
    <property type="match status" value="1"/>
</dbReference>
<dbReference type="GO" id="GO:0000455">
    <property type="term" value="P:enzyme-directed rRNA pseudouridine synthesis"/>
    <property type="evidence" value="ECO:0007669"/>
    <property type="project" value="TreeGrafter"/>
</dbReference>
<gene>
    <name evidence="3" type="ORF">H5P30_20180</name>
</gene>
<dbReference type="EMBL" id="JACHVA010000138">
    <property type="protein sequence ID" value="MBC2604108.1"/>
    <property type="molecule type" value="Genomic_DNA"/>
</dbReference>
<dbReference type="Gene3D" id="3.30.2350.10">
    <property type="entry name" value="Pseudouridine synthase"/>
    <property type="match status" value="1"/>
</dbReference>
<comment type="caution">
    <text evidence="3">The sequence shown here is derived from an EMBL/GenBank/DDBJ whole genome shotgun (WGS) entry which is preliminary data.</text>
</comment>
<dbReference type="PANTHER" id="PTHR21600:SF87">
    <property type="entry name" value="RNA PSEUDOURIDYLATE SYNTHASE DOMAIN-CONTAINING PROTEIN 1"/>
    <property type="match status" value="1"/>
</dbReference>
<name>A0A7X1B410_9BACT</name>
<feature type="domain" description="Pseudouridine synthase RsuA/RluA-like" evidence="2">
    <location>
        <begin position="24"/>
        <end position="182"/>
    </location>
</feature>